<dbReference type="EMBL" id="KI669495">
    <property type="protein sequence ID" value="OCF36526.1"/>
    <property type="molecule type" value="Genomic_DNA"/>
</dbReference>
<dbReference type="STRING" id="1296120.A0A1B9GZS4"/>
<dbReference type="InterPro" id="IPR004821">
    <property type="entry name" value="Cyt_trans-like"/>
</dbReference>
<name>A0A1B9GZS4_9TREE</name>
<sequence length="451" mass="48067">MSSSATAAQLNLTDHAILILPFTSSLLQNPAPLFPVIANALSNAARQSFTILFSAASPTQLSGQSPGLDEKEGEKPLLYATLRDEPISNFVLFQRFLCKVYTALVYAQMRAGRPLMDVEVHFDGEEGDYAGKLFRGNSNAGKGRDGDVHVQVILAEGVSIPSHLNSLLSNLPSYTVPIPFAYDADALTHTPTNSSDSSSSVQTPASNPTASPYPVVALGGTFDHLHAAHKLLLHLALFLTTRKLIVGVMSDALLASKSDAGLVQKLPERLGEVQRFLLRLGGTYIGASSGDALPCYTEHGLSHGQGGLTPNHDLANTGRDSRSGTVAIGNKLDGRIEIAAAEITDALGPTRYDPDIQALVVSRETISGGKAVNATRREKGLGELELWVVDVIGLPPAGETNADAELEEMRGMDGVEDEKVIKEMKMGSTGIRRWIAEHAHDPSVTQDDTES</sequence>
<evidence type="ECO:0000313" key="3">
    <source>
        <dbReference type="Proteomes" id="UP000092666"/>
    </source>
</evidence>
<dbReference type="InterPro" id="IPR014729">
    <property type="entry name" value="Rossmann-like_a/b/a_fold"/>
</dbReference>
<reference evidence="2 3" key="1">
    <citation type="submission" date="2013-07" db="EMBL/GenBank/DDBJ databases">
        <title>The Genome Sequence of Cryptococcus heveanensis BCC8398.</title>
        <authorList>
            <consortium name="The Broad Institute Genome Sequencing Platform"/>
            <person name="Cuomo C."/>
            <person name="Litvintseva A."/>
            <person name="Chen Y."/>
            <person name="Heitman J."/>
            <person name="Sun S."/>
            <person name="Springer D."/>
            <person name="Dromer F."/>
            <person name="Young S.K."/>
            <person name="Zeng Q."/>
            <person name="Gargeya S."/>
            <person name="Fitzgerald M."/>
            <person name="Abouelleil A."/>
            <person name="Alvarado L."/>
            <person name="Berlin A.M."/>
            <person name="Chapman S.B."/>
            <person name="Dewar J."/>
            <person name="Goldberg J."/>
            <person name="Griggs A."/>
            <person name="Gujja S."/>
            <person name="Hansen M."/>
            <person name="Howarth C."/>
            <person name="Imamovic A."/>
            <person name="Larimer J."/>
            <person name="McCowan C."/>
            <person name="Murphy C."/>
            <person name="Pearson M."/>
            <person name="Priest M."/>
            <person name="Roberts A."/>
            <person name="Saif S."/>
            <person name="Shea T."/>
            <person name="Sykes S."/>
            <person name="Wortman J."/>
            <person name="Nusbaum C."/>
            <person name="Birren B."/>
        </authorList>
    </citation>
    <scope>NUCLEOTIDE SEQUENCE [LARGE SCALE GENOMIC DNA]</scope>
    <source>
        <strain evidence="2 3">BCC8398</strain>
    </source>
</reference>
<reference evidence="3" key="2">
    <citation type="submission" date="2013-12" db="EMBL/GenBank/DDBJ databases">
        <title>Evolution of pathogenesis and genome organization in the Tremellales.</title>
        <authorList>
            <person name="Cuomo C."/>
            <person name="Litvintseva A."/>
            <person name="Heitman J."/>
            <person name="Chen Y."/>
            <person name="Sun S."/>
            <person name="Springer D."/>
            <person name="Dromer F."/>
            <person name="Young S."/>
            <person name="Zeng Q."/>
            <person name="Chapman S."/>
            <person name="Gujja S."/>
            <person name="Saif S."/>
            <person name="Birren B."/>
        </authorList>
    </citation>
    <scope>NUCLEOTIDE SEQUENCE [LARGE SCALE GENOMIC DNA]</scope>
    <source>
        <strain evidence="3">BCC8398</strain>
    </source>
</reference>
<dbReference type="Pfam" id="PF01467">
    <property type="entry name" value="CTP_transf_like"/>
    <property type="match status" value="1"/>
</dbReference>
<dbReference type="SUPFAM" id="SSF52374">
    <property type="entry name" value="Nucleotidylyl transferase"/>
    <property type="match status" value="1"/>
</dbReference>
<dbReference type="AlphaFoldDB" id="A0A1B9GZS4"/>
<dbReference type="GO" id="GO:0015937">
    <property type="term" value="P:coenzyme A biosynthetic process"/>
    <property type="evidence" value="ECO:0007669"/>
    <property type="project" value="TreeGrafter"/>
</dbReference>
<dbReference type="PANTHER" id="PTHR10695">
    <property type="entry name" value="DEPHOSPHO-COA KINASE-RELATED"/>
    <property type="match status" value="1"/>
</dbReference>
<accession>A0A1B9GZS4</accession>
<dbReference type="OrthoDB" id="330671at2759"/>
<dbReference type="PANTHER" id="PTHR10695:SF46">
    <property type="entry name" value="BIFUNCTIONAL COENZYME A SYNTHASE-RELATED"/>
    <property type="match status" value="1"/>
</dbReference>
<protein>
    <recommendedName>
        <fullName evidence="1">Cytidyltransferase-like domain-containing protein</fullName>
    </recommendedName>
</protein>
<proteinExistence type="predicted"/>
<organism evidence="2 3">
    <name type="scientific">Kwoniella heveanensis BCC8398</name>
    <dbReference type="NCBI Taxonomy" id="1296120"/>
    <lineage>
        <taxon>Eukaryota</taxon>
        <taxon>Fungi</taxon>
        <taxon>Dikarya</taxon>
        <taxon>Basidiomycota</taxon>
        <taxon>Agaricomycotina</taxon>
        <taxon>Tremellomycetes</taxon>
        <taxon>Tremellales</taxon>
        <taxon>Cryptococcaceae</taxon>
        <taxon>Kwoniella</taxon>
    </lineage>
</organism>
<gene>
    <name evidence="2" type="ORF">I316_01776</name>
</gene>
<dbReference type="GO" id="GO:0004140">
    <property type="term" value="F:dephospho-CoA kinase activity"/>
    <property type="evidence" value="ECO:0007669"/>
    <property type="project" value="TreeGrafter"/>
</dbReference>
<keyword evidence="3" id="KW-1185">Reference proteome</keyword>
<dbReference type="Gene3D" id="3.40.50.620">
    <property type="entry name" value="HUPs"/>
    <property type="match status" value="1"/>
</dbReference>
<evidence type="ECO:0000313" key="2">
    <source>
        <dbReference type="EMBL" id="OCF36526.1"/>
    </source>
</evidence>
<evidence type="ECO:0000259" key="1">
    <source>
        <dbReference type="Pfam" id="PF01467"/>
    </source>
</evidence>
<feature type="domain" description="Cytidyltransferase-like" evidence="1">
    <location>
        <begin position="218"/>
        <end position="272"/>
    </location>
</feature>
<dbReference type="Proteomes" id="UP000092666">
    <property type="component" value="Unassembled WGS sequence"/>
</dbReference>